<evidence type="ECO:0000256" key="4">
    <source>
        <dbReference type="ARBA" id="ARBA00022691"/>
    </source>
</evidence>
<organism evidence="6 7">
    <name type="scientific">Amycolatopsis japonica</name>
    <dbReference type="NCBI Taxonomy" id="208439"/>
    <lineage>
        <taxon>Bacteria</taxon>
        <taxon>Bacillati</taxon>
        <taxon>Actinomycetota</taxon>
        <taxon>Actinomycetes</taxon>
        <taxon>Pseudonocardiales</taxon>
        <taxon>Pseudonocardiaceae</taxon>
        <taxon>Amycolatopsis</taxon>
        <taxon>Amycolatopsis japonica group</taxon>
    </lineage>
</organism>
<dbReference type="AlphaFoldDB" id="A0A075UTL0"/>
<dbReference type="InterPro" id="IPR007848">
    <property type="entry name" value="Small_mtfrase_dom"/>
</dbReference>
<dbReference type="GO" id="GO:0008276">
    <property type="term" value="F:protein methyltransferase activity"/>
    <property type="evidence" value="ECO:0007669"/>
    <property type="project" value="TreeGrafter"/>
</dbReference>
<dbReference type="InterPro" id="IPR002052">
    <property type="entry name" value="DNA_methylase_N6_adenine_CS"/>
</dbReference>
<evidence type="ECO:0000313" key="7">
    <source>
        <dbReference type="Proteomes" id="UP000028492"/>
    </source>
</evidence>
<proteinExistence type="inferred from homology"/>
<dbReference type="Proteomes" id="UP000028492">
    <property type="component" value="Chromosome"/>
</dbReference>
<dbReference type="Gene3D" id="3.40.50.150">
    <property type="entry name" value="Vaccinia Virus protein VP39"/>
    <property type="match status" value="1"/>
</dbReference>
<keyword evidence="3" id="KW-0808">Transferase</keyword>
<evidence type="ECO:0000256" key="2">
    <source>
        <dbReference type="ARBA" id="ARBA00022603"/>
    </source>
</evidence>
<dbReference type="GO" id="GO:0035657">
    <property type="term" value="C:eRF1 methyltransferase complex"/>
    <property type="evidence" value="ECO:0007669"/>
    <property type="project" value="TreeGrafter"/>
</dbReference>
<keyword evidence="4" id="KW-0949">S-adenosyl-L-methionine</keyword>
<evidence type="ECO:0000313" key="6">
    <source>
        <dbReference type="EMBL" id="AIG77527.1"/>
    </source>
</evidence>
<dbReference type="KEGG" id="aja:AJAP_23370"/>
<dbReference type="InterPro" id="IPR029063">
    <property type="entry name" value="SAM-dependent_MTases_sf"/>
</dbReference>
<dbReference type="EMBL" id="CP008953">
    <property type="protein sequence ID" value="AIG77527.1"/>
    <property type="molecule type" value="Genomic_DNA"/>
</dbReference>
<name>A0A075UTL0_9PSEU</name>
<evidence type="ECO:0000256" key="1">
    <source>
        <dbReference type="ARBA" id="ARBA00006149"/>
    </source>
</evidence>
<dbReference type="GO" id="GO:0032259">
    <property type="term" value="P:methylation"/>
    <property type="evidence" value="ECO:0007669"/>
    <property type="project" value="UniProtKB-KW"/>
</dbReference>
<evidence type="ECO:0000256" key="3">
    <source>
        <dbReference type="ARBA" id="ARBA00022679"/>
    </source>
</evidence>
<dbReference type="eggNOG" id="COG2890">
    <property type="taxonomic scope" value="Bacteria"/>
</dbReference>
<dbReference type="PANTHER" id="PTHR45875">
    <property type="entry name" value="METHYLTRANSFERASE N6AMT1"/>
    <property type="match status" value="1"/>
</dbReference>
<keyword evidence="2" id="KW-0489">Methyltransferase</keyword>
<sequence length="230" mass="23751">MTAISQAATIPLAPARPWLLRPPGVYRPQHDTWLLASALSASGMPREAKVLDLCTGTGALALTAAAHGARSVTAVDISRRALAAVWVNARLRGLPVRPLRGGLAEAASGGPFDVVLANPPYVPSPVPATGAARAWDAGPDGRIVLDQVCAQAAELVAPGGYLMMVHSAVSGPDTSLTQLRAAGLTPSVVATRSIPFGPVMRARAAFLEAAGLIEAEQCHEDLVVIRADRP</sequence>
<dbReference type="RefSeq" id="WP_051972568.1">
    <property type="nucleotide sequence ID" value="NZ_CP008953.1"/>
</dbReference>
<dbReference type="PROSITE" id="PS00092">
    <property type="entry name" value="N6_MTASE"/>
    <property type="match status" value="1"/>
</dbReference>
<dbReference type="GO" id="GO:0008757">
    <property type="term" value="F:S-adenosylmethionine-dependent methyltransferase activity"/>
    <property type="evidence" value="ECO:0007669"/>
    <property type="project" value="TreeGrafter"/>
</dbReference>
<dbReference type="InterPro" id="IPR052190">
    <property type="entry name" value="Euk-Arch_PrmC-MTase"/>
</dbReference>
<protein>
    <recommendedName>
        <fullName evidence="5">Methyltransferase small domain-containing protein</fullName>
    </recommendedName>
</protein>
<dbReference type="Pfam" id="PF05175">
    <property type="entry name" value="MTS"/>
    <property type="match status" value="1"/>
</dbReference>
<dbReference type="CDD" id="cd02440">
    <property type="entry name" value="AdoMet_MTases"/>
    <property type="match status" value="1"/>
</dbReference>
<gene>
    <name evidence="6" type="ORF">AJAP_23370</name>
</gene>
<dbReference type="GO" id="GO:0008170">
    <property type="term" value="F:N-methyltransferase activity"/>
    <property type="evidence" value="ECO:0007669"/>
    <property type="project" value="UniProtKB-ARBA"/>
</dbReference>
<reference evidence="6 7" key="1">
    <citation type="journal article" date="2014" name="J. Biotechnol.">
        <title>Complete genome sequence of the actinobacterium Amycolatopsis japonica MG417-CF17(T) (=DSM 44213T) producing (S,S)-N,N'-ethylenediaminedisuccinic acid.</title>
        <authorList>
            <person name="Stegmann E."/>
            <person name="Albersmeier A."/>
            <person name="Spohn M."/>
            <person name="Gert H."/>
            <person name="Weber T."/>
            <person name="Wohlleben W."/>
            <person name="Kalinowski J."/>
            <person name="Ruckert C."/>
        </authorList>
    </citation>
    <scope>NUCLEOTIDE SEQUENCE [LARGE SCALE GENOMIC DNA]</scope>
    <source>
        <strain evidence="7">MG417-CF17 (DSM 44213)</strain>
    </source>
</reference>
<keyword evidence="7" id="KW-1185">Reference proteome</keyword>
<dbReference type="STRING" id="208439.AJAP_23370"/>
<dbReference type="HOGENOM" id="CLU_018398_6_2_11"/>
<feature type="domain" description="Methyltransferase small" evidence="5">
    <location>
        <begin position="32"/>
        <end position="169"/>
    </location>
</feature>
<dbReference type="PANTHER" id="PTHR45875:SF1">
    <property type="entry name" value="METHYLTRANSFERASE N6AMT1"/>
    <property type="match status" value="1"/>
</dbReference>
<comment type="similarity">
    <text evidence="1">Belongs to the eukaryotic/archaeal PrmC-related family.</text>
</comment>
<accession>A0A075UTL0</accession>
<evidence type="ECO:0000259" key="5">
    <source>
        <dbReference type="Pfam" id="PF05175"/>
    </source>
</evidence>
<dbReference type="SUPFAM" id="SSF53335">
    <property type="entry name" value="S-adenosyl-L-methionine-dependent methyltransferases"/>
    <property type="match status" value="1"/>
</dbReference>
<dbReference type="GO" id="GO:0003676">
    <property type="term" value="F:nucleic acid binding"/>
    <property type="evidence" value="ECO:0007669"/>
    <property type="project" value="InterPro"/>
</dbReference>